<dbReference type="EnsemblMetazoa" id="XM_022816713">
    <property type="protein sequence ID" value="XP_022672448"/>
    <property type="gene ID" value="LOC111255075"/>
</dbReference>
<evidence type="ECO:0000256" key="8">
    <source>
        <dbReference type="SAM" id="Phobius"/>
    </source>
</evidence>
<keyword evidence="2" id="KW-0813">Transport</keyword>
<dbReference type="GO" id="GO:0005385">
    <property type="term" value="F:zinc ion transmembrane transporter activity"/>
    <property type="evidence" value="ECO:0007669"/>
    <property type="project" value="TreeGrafter"/>
</dbReference>
<evidence type="ECO:0000256" key="4">
    <source>
        <dbReference type="ARBA" id="ARBA00022989"/>
    </source>
</evidence>
<feature type="compositionally biased region" description="Basic and acidic residues" evidence="7">
    <location>
        <begin position="275"/>
        <end position="287"/>
    </location>
</feature>
<evidence type="ECO:0000256" key="2">
    <source>
        <dbReference type="ARBA" id="ARBA00022448"/>
    </source>
</evidence>
<keyword evidence="5 8" id="KW-0472">Membrane</keyword>
<evidence type="ECO:0000256" key="5">
    <source>
        <dbReference type="ARBA" id="ARBA00023136"/>
    </source>
</evidence>
<feature type="transmembrane region" description="Helical" evidence="8">
    <location>
        <begin position="136"/>
        <end position="161"/>
    </location>
</feature>
<feature type="compositionally biased region" description="Polar residues" evidence="7">
    <location>
        <begin position="264"/>
        <end position="274"/>
    </location>
</feature>
<dbReference type="InParanoid" id="A0A7M7KV59"/>
<feature type="compositionally biased region" description="Basic and acidic residues" evidence="7">
    <location>
        <begin position="294"/>
        <end position="309"/>
    </location>
</feature>
<evidence type="ECO:0000256" key="6">
    <source>
        <dbReference type="ARBA" id="ARBA00038485"/>
    </source>
</evidence>
<keyword evidence="10" id="KW-1185">Reference proteome</keyword>
<dbReference type="RefSeq" id="XP_022672448.1">
    <property type="nucleotide sequence ID" value="XM_022816713.1"/>
</dbReference>
<dbReference type="OrthoDB" id="200954at2759"/>
<evidence type="ECO:0000256" key="1">
    <source>
        <dbReference type="ARBA" id="ARBA00004141"/>
    </source>
</evidence>
<comment type="subcellular location">
    <subcellularLocation>
        <location evidence="1">Membrane</location>
        <topology evidence="1">Multi-pass membrane protein</topology>
    </subcellularLocation>
</comment>
<feature type="transmembrane region" description="Helical" evidence="8">
    <location>
        <begin position="420"/>
        <end position="442"/>
    </location>
</feature>
<name>A0A7M7KV59_VARDE</name>
<feature type="transmembrane region" description="Helical" evidence="8">
    <location>
        <begin position="454"/>
        <end position="470"/>
    </location>
</feature>
<dbReference type="KEGG" id="vde:111255075"/>
<dbReference type="InterPro" id="IPR003689">
    <property type="entry name" value="ZIP"/>
</dbReference>
<dbReference type="Pfam" id="PF02535">
    <property type="entry name" value="Zip"/>
    <property type="match status" value="1"/>
</dbReference>
<dbReference type="Proteomes" id="UP000594260">
    <property type="component" value="Unplaced"/>
</dbReference>
<feature type="transmembrane region" description="Helical" evidence="8">
    <location>
        <begin position="226"/>
        <end position="244"/>
    </location>
</feature>
<organism evidence="9 10">
    <name type="scientific">Varroa destructor</name>
    <name type="common">Honeybee mite</name>
    <dbReference type="NCBI Taxonomy" id="109461"/>
    <lineage>
        <taxon>Eukaryota</taxon>
        <taxon>Metazoa</taxon>
        <taxon>Ecdysozoa</taxon>
        <taxon>Arthropoda</taxon>
        <taxon>Chelicerata</taxon>
        <taxon>Arachnida</taxon>
        <taxon>Acari</taxon>
        <taxon>Parasitiformes</taxon>
        <taxon>Mesostigmata</taxon>
        <taxon>Gamasina</taxon>
        <taxon>Dermanyssoidea</taxon>
        <taxon>Varroidae</taxon>
        <taxon>Varroa</taxon>
    </lineage>
</organism>
<evidence type="ECO:0000256" key="7">
    <source>
        <dbReference type="SAM" id="MobiDB-lite"/>
    </source>
</evidence>
<feature type="transmembrane region" description="Helical" evidence="8">
    <location>
        <begin position="12"/>
        <end position="32"/>
    </location>
</feature>
<proteinExistence type="inferred from homology"/>
<evidence type="ECO:0000313" key="10">
    <source>
        <dbReference type="Proteomes" id="UP000594260"/>
    </source>
</evidence>
<dbReference type="PANTHER" id="PTHR16950:SF25">
    <property type="entry name" value="ZINC TRANSPORTER SLC39A7"/>
    <property type="match status" value="1"/>
</dbReference>
<accession>A0A7M7KV59</accession>
<evidence type="ECO:0000313" key="9">
    <source>
        <dbReference type="EnsemblMetazoa" id="XP_022672448"/>
    </source>
</evidence>
<feature type="compositionally biased region" description="Basic and acidic residues" evidence="7">
    <location>
        <begin position="204"/>
        <end position="221"/>
    </location>
</feature>
<comment type="similarity">
    <text evidence="6">Belongs to the ZIP transporter (TC 2.A.5) family. KE4/Catsup subfamily.</text>
</comment>
<feature type="transmembrane region" description="Helical" evidence="8">
    <location>
        <begin position="393"/>
        <end position="414"/>
    </location>
</feature>
<keyword evidence="3 8" id="KW-0812">Transmembrane</keyword>
<feature type="transmembrane region" description="Helical" evidence="8">
    <location>
        <begin position="173"/>
        <end position="194"/>
    </location>
</feature>
<dbReference type="CTD" id="48805"/>
<dbReference type="GeneID" id="111255075"/>
<reference evidence="9" key="1">
    <citation type="submission" date="2021-01" db="UniProtKB">
        <authorList>
            <consortium name="EnsemblMetazoa"/>
        </authorList>
    </citation>
    <scope>IDENTIFICATION</scope>
</reference>
<keyword evidence="4 8" id="KW-1133">Transmembrane helix</keyword>
<sequence>MQRNFADMIPCKRLYLIYTISWVVALCVEAHVESPSFKYSRQANEAAQKRAAYLHADHGNSQENYNTLHVSYHLGHSHGQDHDQRRHFFEDENEHSHHDYSSRHDHGYSDAPYHKIQGEHFHGHRKKETPLDITTLWMQAIGATLLISVAPFLILTLIPIAGRTGHEDFLKTLLSFASGGLLGDAFLHLIPHAMNPHRHIGPNDSKDDHHEHLPSDEHGHHHDNTVGLGVLLGILAFLIVEKFVRMVNGNHSHGDHGHSHSHRINTSPSATESTTGDKKDMAKESKKSKGLKKVSKETAAGDRKAREDTKLTKLCDRDSDVEGSDIRVAAYLNLAADFAHNFTDGLAIGASFLAGNTAGIVSTVTILLHEVPHEIGDFAILVQSGMSKRKAMCLQLVTAIGCLSGTMVSLLAGGVGAARWVLPFTAGGFIYIATVSVIPELLEKTRFWQSVKEIIALVLGVGMMMFLTEFESV</sequence>
<dbReference type="GO" id="GO:0006882">
    <property type="term" value="P:intracellular zinc ion homeostasis"/>
    <property type="evidence" value="ECO:0007669"/>
    <property type="project" value="TreeGrafter"/>
</dbReference>
<feature type="region of interest" description="Disordered" evidence="7">
    <location>
        <begin position="251"/>
        <end position="309"/>
    </location>
</feature>
<dbReference type="FunCoup" id="A0A7M7KV59">
    <property type="interactions" value="479"/>
</dbReference>
<protein>
    <submittedName>
        <fullName evidence="9">Uncharacterized protein</fullName>
    </submittedName>
</protein>
<dbReference type="AlphaFoldDB" id="A0A7M7KV59"/>
<feature type="region of interest" description="Disordered" evidence="7">
    <location>
        <begin position="197"/>
        <end position="221"/>
    </location>
</feature>
<dbReference type="OMA" id="IWLHSIG"/>
<dbReference type="GO" id="GO:0016020">
    <property type="term" value="C:membrane"/>
    <property type="evidence" value="ECO:0007669"/>
    <property type="project" value="UniProtKB-SubCell"/>
</dbReference>
<dbReference type="PANTHER" id="PTHR16950">
    <property type="entry name" value="ZINC TRANSPORTER SLC39A7 HISTIDINE-RICH MEMBRANE PROTEIN KE4"/>
    <property type="match status" value="1"/>
</dbReference>
<evidence type="ECO:0000256" key="3">
    <source>
        <dbReference type="ARBA" id="ARBA00022692"/>
    </source>
</evidence>